<dbReference type="KEGG" id="mcee:MCEL_29970"/>
<dbReference type="GO" id="GO:0016787">
    <property type="term" value="F:hydrolase activity"/>
    <property type="evidence" value="ECO:0007669"/>
    <property type="project" value="UniProtKB-KW"/>
</dbReference>
<keyword evidence="1" id="KW-1277">Toxin-antitoxin system</keyword>
<dbReference type="SUPFAM" id="SSF88723">
    <property type="entry name" value="PIN domain-like"/>
    <property type="match status" value="1"/>
</dbReference>
<dbReference type="InterPro" id="IPR029060">
    <property type="entry name" value="PIN-like_dom_sf"/>
</dbReference>
<reference evidence="6 7" key="1">
    <citation type="journal article" date="2019" name="Emerg. Microbes Infect.">
        <title>Comprehensive subspecies identification of 175 nontuberculous mycobacteria species based on 7547 genomic profiles.</title>
        <authorList>
            <person name="Matsumoto Y."/>
            <person name="Kinjo T."/>
            <person name="Motooka D."/>
            <person name="Nabeya D."/>
            <person name="Jung N."/>
            <person name="Uechi K."/>
            <person name="Horii T."/>
            <person name="Iida T."/>
            <person name="Fujita J."/>
            <person name="Nakamura S."/>
        </authorList>
    </citation>
    <scope>NUCLEOTIDE SEQUENCE [LARGE SCALE GENOMIC DNA]</scope>
    <source>
        <strain evidence="6 7">JCM 18439</strain>
    </source>
</reference>
<evidence type="ECO:0000256" key="3">
    <source>
        <dbReference type="ARBA" id="ARBA00022723"/>
    </source>
</evidence>
<keyword evidence="7" id="KW-1185">Reference proteome</keyword>
<gene>
    <name evidence="6" type="primary">vapC9_2</name>
    <name evidence="6" type="ORF">MCEL_29970</name>
</gene>
<dbReference type="PANTHER" id="PTHR35901">
    <property type="entry name" value="RIBONUCLEASE VAPC3"/>
    <property type="match status" value="1"/>
</dbReference>
<dbReference type="Gene3D" id="3.40.50.1010">
    <property type="entry name" value="5'-nuclease"/>
    <property type="match status" value="1"/>
</dbReference>
<evidence type="ECO:0000313" key="7">
    <source>
        <dbReference type="Proteomes" id="UP000466431"/>
    </source>
</evidence>
<evidence type="ECO:0000256" key="4">
    <source>
        <dbReference type="ARBA" id="ARBA00022801"/>
    </source>
</evidence>
<keyword evidence="4" id="KW-0378">Hydrolase</keyword>
<keyword evidence="2" id="KW-0540">Nuclease</keyword>
<proteinExistence type="predicted"/>
<evidence type="ECO:0000313" key="6">
    <source>
        <dbReference type="EMBL" id="BBY44702.1"/>
    </source>
</evidence>
<dbReference type="Pfam" id="PF01850">
    <property type="entry name" value="PIN"/>
    <property type="match status" value="1"/>
</dbReference>
<dbReference type="CDD" id="cd09873">
    <property type="entry name" value="PIN_Pae0151-like"/>
    <property type="match status" value="1"/>
</dbReference>
<sequence length="137" mass="15365">MRVVCDASTILAALLDSGDDGRWATAKISEGDLYAPTFLPFECANVMRRQELAGTITPDQAVQAHTDLLDLAIEYWPYDLLADRIWELRENLSSYDAAYVALAETLDATVITLDRRIRGAPRLKCEIDTPPLPTRRR</sequence>
<dbReference type="InterPro" id="IPR002716">
    <property type="entry name" value="PIN_dom"/>
</dbReference>
<dbReference type="GO" id="GO:0004518">
    <property type="term" value="F:nuclease activity"/>
    <property type="evidence" value="ECO:0007669"/>
    <property type="project" value="UniProtKB-KW"/>
</dbReference>
<protein>
    <submittedName>
        <fullName evidence="6">Ribonuclease VapC9</fullName>
    </submittedName>
</protein>
<evidence type="ECO:0000256" key="2">
    <source>
        <dbReference type="ARBA" id="ARBA00022722"/>
    </source>
</evidence>
<dbReference type="InterPro" id="IPR051619">
    <property type="entry name" value="TypeII_TA_RNase_PINc/VapC"/>
</dbReference>
<dbReference type="PANTHER" id="PTHR35901:SF1">
    <property type="entry name" value="EXONUCLEASE VAPC9"/>
    <property type="match status" value="1"/>
</dbReference>
<keyword evidence="3" id="KW-0479">Metal-binding</keyword>
<name>A0A1X0BSM1_MYCCF</name>
<evidence type="ECO:0000256" key="1">
    <source>
        <dbReference type="ARBA" id="ARBA00022649"/>
    </source>
</evidence>
<dbReference type="InterPro" id="IPR044153">
    <property type="entry name" value="PIN_Pae0151-like"/>
</dbReference>
<accession>A0A1X0BSM1</accession>
<keyword evidence="5" id="KW-0460">Magnesium</keyword>
<evidence type="ECO:0000256" key="5">
    <source>
        <dbReference type="ARBA" id="ARBA00022842"/>
    </source>
</evidence>
<dbReference type="Proteomes" id="UP000466431">
    <property type="component" value="Chromosome"/>
</dbReference>
<dbReference type="AlphaFoldDB" id="A0A1X0BSM1"/>
<dbReference type="GO" id="GO:0046872">
    <property type="term" value="F:metal ion binding"/>
    <property type="evidence" value="ECO:0007669"/>
    <property type="project" value="UniProtKB-KW"/>
</dbReference>
<dbReference type="EMBL" id="AP022591">
    <property type="protein sequence ID" value="BBY44702.1"/>
    <property type="molecule type" value="Genomic_DNA"/>
</dbReference>
<dbReference type="STRING" id="1249101.BST21_14670"/>
<organism evidence="6 7">
    <name type="scientific">Mycolicibacterium celeriflavum</name>
    <name type="common">Mycobacterium celeriflavum</name>
    <dbReference type="NCBI Taxonomy" id="1249101"/>
    <lineage>
        <taxon>Bacteria</taxon>
        <taxon>Bacillati</taxon>
        <taxon>Actinomycetota</taxon>
        <taxon>Actinomycetes</taxon>
        <taxon>Mycobacteriales</taxon>
        <taxon>Mycobacteriaceae</taxon>
        <taxon>Mycolicibacterium</taxon>
    </lineage>
</organism>